<evidence type="ECO:0000259" key="2">
    <source>
        <dbReference type="Pfam" id="PF01370"/>
    </source>
</evidence>
<reference evidence="4" key="1">
    <citation type="journal article" date="2019" name="Int. J. Syst. Evol. Microbiol.">
        <title>The Global Catalogue of Microorganisms (GCM) 10K type strain sequencing project: providing services to taxonomists for standard genome sequencing and annotation.</title>
        <authorList>
            <consortium name="The Broad Institute Genomics Platform"/>
            <consortium name="The Broad Institute Genome Sequencing Center for Infectious Disease"/>
            <person name="Wu L."/>
            <person name="Ma J."/>
        </authorList>
    </citation>
    <scope>NUCLEOTIDE SEQUENCE [LARGE SCALE GENOMIC DNA]</scope>
    <source>
        <strain evidence="4">JCM 17024</strain>
    </source>
</reference>
<evidence type="ECO:0000313" key="3">
    <source>
        <dbReference type="EMBL" id="GAA3942816.1"/>
    </source>
</evidence>
<dbReference type="Gene3D" id="3.40.50.720">
    <property type="entry name" value="NAD(P)-binding Rossmann-like Domain"/>
    <property type="match status" value="1"/>
</dbReference>
<dbReference type="PANTHER" id="PTHR43000">
    <property type="entry name" value="DTDP-D-GLUCOSE 4,6-DEHYDRATASE-RELATED"/>
    <property type="match status" value="1"/>
</dbReference>
<organism evidence="3 4">
    <name type="scientific">Microbacterium soli</name>
    <dbReference type="NCBI Taxonomy" id="446075"/>
    <lineage>
        <taxon>Bacteria</taxon>
        <taxon>Bacillati</taxon>
        <taxon>Actinomycetota</taxon>
        <taxon>Actinomycetes</taxon>
        <taxon>Micrococcales</taxon>
        <taxon>Microbacteriaceae</taxon>
        <taxon>Microbacterium</taxon>
    </lineage>
</organism>
<dbReference type="RefSeq" id="WP_344819515.1">
    <property type="nucleotide sequence ID" value="NZ_BAABCP010000001.1"/>
</dbReference>
<gene>
    <name evidence="3" type="primary">rfbB_2</name>
    <name evidence="3" type="ORF">GCM10022383_20870</name>
</gene>
<dbReference type="Pfam" id="PF01370">
    <property type="entry name" value="Epimerase"/>
    <property type="match status" value="1"/>
</dbReference>
<comment type="similarity">
    <text evidence="1">Belongs to the NAD(P)-dependent epimerase/dehydratase family.</text>
</comment>
<protein>
    <submittedName>
        <fullName evidence="3">dTDP-glucose 4,6-dehydratase</fullName>
    </submittedName>
</protein>
<dbReference type="SUPFAM" id="SSF51735">
    <property type="entry name" value="NAD(P)-binding Rossmann-fold domains"/>
    <property type="match status" value="1"/>
</dbReference>
<keyword evidence="4" id="KW-1185">Reference proteome</keyword>
<evidence type="ECO:0000313" key="4">
    <source>
        <dbReference type="Proteomes" id="UP001501591"/>
    </source>
</evidence>
<dbReference type="EMBL" id="BAABCP010000001">
    <property type="protein sequence ID" value="GAA3942816.1"/>
    <property type="molecule type" value="Genomic_DNA"/>
</dbReference>
<dbReference type="InterPro" id="IPR001509">
    <property type="entry name" value="Epimerase_deHydtase"/>
</dbReference>
<comment type="caution">
    <text evidence="3">The sequence shown here is derived from an EMBL/GenBank/DDBJ whole genome shotgun (WGS) entry which is preliminary data.</text>
</comment>
<accession>A0ABP7NED0</accession>
<dbReference type="InterPro" id="IPR036291">
    <property type="entry name" value="NAD(P)-bd_dom_sf"/>
</dbReference>
<evidence type="ECO:0000256" key="1">
    <source>
        <dbReference type="ARBA" id="ARBA00007637"/>
    </source>
</evidence>
<dbReference type="Proteomes" id="UP001501591">
    <property type="component" value="Unassembled WGS sequence"/>
</dbReference>
<name>A0ABP7NED0_9MICO</name>
<proteinExistence type="inferred from homology"/>
<feature type="domain" description="NAD-dependent epimerase/dehydratase" evidence="2">
    <location>
        <begin position="4"/>
        <end position="251"/>
    </location>
</feature>
<sequence>MSVMLTGVGAVGSHVARELQAQGHEIVIFDKSPNLSFIGSIADITDVPVVVGDVNDQEALSAAVREHKVDTILHLAGFLTKTLRAHPFAGVSLNIGGTGSVLEVARNTGVRRVVLASTRGVNQIAAAPESGDVLPEDFQMRVISDRPRTMYELSKLTCEHLGLLYADTYDMEFVALRLGGGFGPTPGEPAGLTGTVVRPLVYGAVAGGPVEITDPSLTYAGNHEFIYFKDDAVAFALACTRPNLSQRVYNIRMDRTYTYDQVVETMQKIFPDTEFKISATNSGSMTQGRAPRDDNASTEAAYNELGWRPQYDLESGVRDWVRWIEKYDISR</sequence>